<evidence type="ECO:0000313" key="2">
    <source>
        <dbReference type="Proteomes" id="UP000238034"/>
    </source>
</evidence>
<sequence length="351" mass="41394">MVTFFEAALEHLSIHRIGNKMQEEFYVLSEEPFRIDDELLNNLLMQYYLKPFEKVNEVYRFMHSSGNLELNEMFHFCTEIFDDPLRFHENSQMMAKFLYDVSTHPKIKSGELYVVSFKNVQIEGEVLDAIGVFKSETKETYLKVFPEKSGFRLEYEQEGINIQKLDKGVLIFKTDKSEGYKVLVTDQTNRSTEAVYWKDDFLKLQIRNDSYNQTSAALGVYKDFITTRVDEEFELTKADKIDLLNKSMKYFKEKESFDLDEFSNEVIVNPDAIASFKAYKSNYEQEFDTEINDSFDISAAAVKTQARKFKSILKLDKNFHIYIHGDRELIEKGFDEGRSMNFYKVFFKEEQ</sequence>
<dbReference type="GO" id="GO:0009295">
    <property type="term" value="C:nucleoid"/>
    <property type="evidence" value="ECO:0007669"/>
    <property type="project" value="InterPro"/>
</dbReference>
<name>A0A2T0U6N2_9SPHI</name>
<dbReference type="OrthoDB" id="9153118at2"/>
<protein>
    <submittedName>
        <fullName evidence="1">Nucleoid associated protein NdpA</fullName>
    </submittedName>
</protein>
<evidence type="ECO:0000313" key="1">
    <source>
        <dbReference type="EMBL" id="PRY53569.1"/>
    </source>
</evidence>
<comment type="caution">
    <text evidence="1">The sequence shown here is derived from an EMBL/GenBank/DDBJ whole genome shotgun (WGS) entry which is preliminary data.</text>
</comment>
<dbReference type="EMBL" id="PVTH01000003">
    <property type="protein sequence ID" value="PRY53569.1"/>
    <property type="molecule type" value="Genomic_DNA"/>
</dbReference>
<dbReference type="AlphaFoldDB" id="A0A2T0U6N2"/>
<keyword evidence="2" id="KW-1185">Reference proteome</keyword>
<dbReference type="Proteomes" id="UP000238034">
    <property type="component" value="Unassembled WGS sequence"/>
</dbReference>
<gene>
    <name evidence="1" type="ORF">B0I27_10334</name>
</gene>
<accession>A0A2T0U6N2</accession>
<proteinExistence type="predicted"/>
<dbReference type="RefSeq" id="WP_106292179.1">
    <property type="nucleotide sequence ID" value="NZ_PVTH01000003.1"/>
</dbReference>
<reference evidence="1 2" key="1">
    <citation type="submission" date="2018-03" db="EMBL/GenBank/DDBJ databases">
        <title>Genomic Encyclopedia of Type Strains, Phase III (KMG-III): the genomes of soil and plant-associated and newly described type strains.</title>
        <authorList>
            <person name="Whitman W."/>
        </authorList>
    </citation>
    <scope>NUCLEOTIDE SEQUENCE [LARGE SCALE GENOMIC DNA]</scope>
    <source>
        <strain evidence="1 2">CGMCC 1.9313</strain>
    </source>
</reference>
<organism evidence="1 2">
    <name type="scientific">Arcticibacter pallidicorallinus</name>
    <dbReference type="NCBI Taxonomy" id="1259464"/>
    <lineage>
        <taxon>Bacteria</taxon>
        <taxon>Pseudomonadati</taxon>
        <taxon>Bacteroidota</taxon>
        <taxon>Sphingobacteriia</taxon>
        <taxon>Sphingobacteriales</taxon>
        <taxon>Sphingobacteriaceae</taxon>
        <taxon>Arcticibacter</taxon>
    </lineage>
</organism>